<protein>
    <submittedName>
        <fullName evidence="7">Uncharacterized protein</fullName>
    </submittedName>
</protein>
<feature type="transmembrane region" description="Helical" evidence="6">
    <location>
        <begin position="36"/>
        <end position="56"/>
    </location>
</feature>
<dbReference type="Proteomes" id="UP000007799">
    <property type="component" value="Unassembled WGS sequence"/>
</dbReference>
<feature type="transmembrane region" description="Helical" evidence="6">
    <location>
        <begin position="7"/>
        <end position="24"/>
    </location>
</feature>
<sequence length="217" mass="23908">MGRSGKLMALVAGVFGMYLCYSFVQELLFRQGFKPFGFYITLIQFVYYIPLSAIDLKLRNIKISRTSWSTYAGLAFLTVVTMSCSNAALSYVSLPVQIIFKSCKLIPVMVGGILIQRKRYGVMDYFASLLLCCGLVVFATADMSLQVSYHFAGIVLLCVALCADAVIGNVQEKVMKANSVTPTEMVFFSYSIGTVYLLILTLSTGEFVAGFNAFLHV</sequence>
<dbReference type="EMBL" id="GL832957">
    <property type="protein sequence ID" value="EGD78811.1"/>
    <property type="molecule type" value="Genomic_DNA"/>
</dbReference>
<gene>
    <name evidence="7" type="ORF">PTSG_01786</name>
</gene>
<dbReference type="GO" id="GO:0000139">
    <property type="term" value="C:Golgi membrane"/>
    <property type="evidence" value="ECO:0007669"/>
    <property type="project" value="TreeGrafter"/>
</dbReference>
<evidence type="ECO:0000256" key="4">
    <source>
        <dbReference type="ARBA" id="ARBA00022989"/>
    </source>
</evidence>
<feature type="transmembrane region" description="Helical" evidence="6">
    <location>
        <begin position="98"/>
        <end position="115"/>
    </location>
</feature>
<evidence type="ECO:0000256" key="2">
    <source>
        <dbReference type="ARBA" id="ARBA00022448"/>
    </source>
</evidence>
<dbReference type="GO" id="GO:0046964">
    <property type="term" value="F:3'-phosphoadenosine 5'-phosphosulfate transmembrane transporter activity"/>
    <property type="evidence" value="ECO:0007669"/>
    <property type="project" value="TreeGrafter"/>
</dbReference>
<evidence type="ECO:0000313" key="7">
    <source>
        <dbReference type="EMBL" id="EGD78811.1"/>
    </source>
</evidence>
<dbReference type="OrthoDB" id="438495at2759"/>
<feature type="transmembrane region" description="Helical" evidence="6">
    <location>
        <begin position="187"/>
        <end position="215"/>
    </location>
</feature>
<evidence type="ECO:0000256" key="1">
    <source>
        <dbReference type="ARBA" id="ARBA00004141"/>
    </source>
</evidence>
<dbReference type="STRING" id="946362.F2TYY7"/>
<proteinExistence type="predicted"/>
<dbReference type="PANTHER" id="PTHR10778:SF8">
    <property type="entry name" value="ADENOSINE 3'-PHOSPHO 5'-PHOSPHOSULFATE TRANSPORTER 2"/>
    <property type="match status" value="1"/>
</dbReference>
<dbReference type="KEGG" id="sre:PTSG_01786"/>
<dbReference type="eggNOG" id="KOG1582">
    <property type="taxonomic scope" value="Eukaryota"/>
</dbReference>
<dbReference type="OMA" id="SICGYAS"/>
<evidence type="ECO:0000256" key="3">
    <source>
        <dbReference type="ARBA" id="ARBA00022692"/>
    </source>
</evidence>
<dbReference type="Pfam" id="PF08449">
    <property type="entry name" value="UAA"/>
    <property type="match status" value="1"/>
</dbReference>
<evidence type="ECO:0000256" key="6">
    <source>
        <dbReference type="SAM" id="Phobius"/>
    </source>
</evidence>
<accession>F2TYY7</accession>
<organism evidence="8">
    <name type="scientific">Salpingoeca rosetta (strain ATCC 50818 / BSB-021)</name>
    <dbReference type="NCBI Taxonomy" id="946362"/>
    <lineage>
        <taxon>Eukaryota</taxon>
        <taxon>Choanoflagellata</taxon>
        <taxon>Craspedida</taxon>
        <taxon>Salpingoecidae</taxon>
        <taxon>Salpingoeca</taxon>
    </lineage>
</organism>
<dbReference type="InterPro" id="IPR013657">
    <property type="entry name" value="SCL35B1-4/HUT1"/>
</dbReference>
<comment type="subcellular location">
    <subcellularLocation>
        <location evidence="1">Membrane</location>
        <topology evidence="1">Multi-pass membrane protein</topology>
    </subcellularLocation>
</comment>
<evidence type="ECO:0000313" key="8">
    <source>
        <dbReference type="Proteomes" id="UP000007799"/>
    </source>
</evidence>
<reference evidence="7" key="1">
    <citation type="submission" date="2009-08" db="EMBL/GenBank/DDBJ databases">
        <title>Annotation of Salpingoeca rosetta.</title>
        <authorList>
            <consortium name="The Broad Institute Genome Sequencing Platform"/>
            <person name="Russ C."/>
            <person name="Cuomo C."/>
            <person name="Burger G."/>
            <person name="Gray M.W."/>
            <person name="Holland P.W.H."/>
            <person name="King N."/>
            <person name="Lang F.B.F."/>
            <person name="Roger A.J."/>
            <person name="Ruiz-Trillo I."/>
            <person name="Young S.K."/>
            <person name="Zeng Q."/>
            <person name="Gargeya S."/>
            <person name="Alvarado L."/>
            <person name="Berlin A."/>
            <person name="Chapman S.B."/>
            <person name="Chen Z."/>
            <person name="Freedman E."/>
            <person name="Gellesch M."/>
            <person name="Goldberg J."/>
            <person name="Griggs A."/>
            <person name="Gujja S."/>
            <person name="Heilman E."/>
            <person name="Heiman D."/>
            <person name="Howarth C."/>
            <person name="Mehta T."/>
            <person name="Neiman D."/>
            <person name="Pearson M."/>
            <person name="Roberts A."/>
            <person name="Saif S."/>
            <person name="Shea T."/>
            <person name="Shenoy N."/>
            <person name="Sisk P."/>
            <person name="Stolte C."/>
            <person name="Sykes S."/>
            <person name="White J."/>
            <person name="Yandava C."/>
            <person name="Haas B."/>
            <person name="Nusbaum C."/>
            <person name="Birren B."/>
        </authorList>
    </citation>
    <scope>NUCLEOTIDE SEQUENCE [LARGE SCALE GENOMIC DNA]</scope>
    <source>
        <strain evidence="7">ATCC 50818</strain>
    </source>
</reference>
<keyword evidence="8" id="KW-1185">Reference proteome</keyword>
<keyword evidence="4 6" id="KW-1133">Transmembrane helix</keyword>
<name>F2TYY7_SALR5</name>
<keyword evidence="2" id="KW-0813">Transport</keyword>
<dbReference type="PANTHER" id="PTHR10778">
    <property type="entry name" value="SOLUTE CARRIER FAMILY 35 MEMBER B"/>
    <property type="match status" value="1"/>
</dbReference>
<keyword evidence="3 6" id="KW-0812">Transmembrane</keyword>
<dbReference type="RefSeq" id="XP_004997767.1">
    <property type="nucleotide sequence ID" value="XM_004997710.1"/>
</dbReference>
<evidence type="ECO:0000256" key="5">
    <source>
        <dbReference type="ARBA" id="ARBA00023136"/>
    </source>
</evidence>
<dbReference type="AlphaFoldDB" id="F2TYY7"/>
<dbReference type="GO" id="GO:0005789">
    <property type="term" value="C:endoplasmic reticulum membrane"/>
    <property type="evidence" value="ECO:0007669"/>
    <property type="project" value="TreeGrafter"/>
</dbReference>
<keyword evidence="5 6" id="KW-0472">Membrane</keyword>
<feature type="transmembrane region" description="Helical" evidence="6">
    <location>
        <begin position="122"/>
        <end position="141"/>
    </location>
</feature>
<feature type="transmembrane region" description="Helical" evidence="6">
    <location>
        <begin position="68"/>
        <end position="92"/>
    </location>
</feature>
<dbReference type="GeneID" id="16078361"/>
<dbReference type="InParanoid" id="F2TYY7"/>
<feature type="transmembrane region" description="Helical" evidence="6">
    <location>
        <begin position="147"/>
        <end position="167"/>
    </location>
</feature>